<dbReference type="Proteomes" id="UP001218218">
    <property type="component" value="Unassembled WGS sequence"/>
</dbReference>
<reference evidence="2" key="1">
    <citation type="submission" date="2023-03" db="EMBL/GenBank/DDBJ databases">
        <title>Massive genome expansion in bonnet fungi (Mycena s.s.) driven by repeated elements and novel gene families across ecological guilds.</title>
        <authorList>
            <consortium name="Lawrence Berkeley National Laboratory"/>
            <person name="Harder C.B."/>
            <person name="Miyauchi S."/>
            <person name="Viragh M."/>
            <person name="Kuo A."/>
            <person name="Thoen E."/>
            <person name="Andreopoulos B."/>
            <person name="Lu D."/>
            <person name="Skrede I."/>
            <person name="Drula E."/>
            <person name="Henrissat B."/>
            <person name="Morin E."/>
            <person name="Kohler A."/>
            <person name="Barry K."/>
            <person name="LaButti K."/>
            <person name="Morin E."/>
            <person name="Salamov A."/>
            <person name="Lipzen A."/>
            <person name="Mereny Z."/>
            <person name="Hegedus B."/>
            <person name="Baldrian P."/>
            <person name="Stursova M."/>
            <person name="Weitz H."/>
            <person name="Taylor A."/>
            <person name="Grigoriev I.V."/>
            <person name="Nagy L.G."/>
            <person name="Martin F."/>
            <person name="Kauserud H."/>
        </authorList>
    </citation>
    <scope>NUCLEOTIDE SEQUENCE</scope>
    <source>
        <strain evidence="2">CBHHK002</strain>
    </source>
</reference>
<organism evidence="2 3">
    <name type="scientific">Mycena albidolilacea</name>
    <dbReference type="NCBI Taxonomy" id="1033008"/>
    <lineage>
        <taxon>Eukaryota</taxon>
        <taxon>Fungi</taxon>
        <taxon>Dikarya</taxon>
        <taxon>Basidiomycota</taxon>
        <taxon>Agaricomycotina</taxon>
        <taxon>Agaricomycetes</taxon>
        <taxon>Agaricomycetidae</taxon>
        <taxon>Agaricales</taxon>
        <taxon>Marasmiineae</taxon>
        <taxon>Mycenaceae</taxon>
        <taxon>Mycena</taxon>
    </lineage>
</organism>
<dbReference type="InterPro" id="IPR036291">
    <property type="entry name" value="NAD(P)-bd_dom_sf"/>
</dbReference>
<keyword evidence="3" id="KW-1185">Reference proteome</keyword>
<evidence type="ECO:0000313" key="3">
    <source>
        <dbReference type="Proteomes" id="UP001218218"/>
    </source>
</evidence>
<dbReference type="EMBL" id="JARIHO010000109">
    <property type="protein sequence ID" value="KAJ7302930.1"/>
    <property type="molecule type" value="Genomic_DNA"/>
</dbReference>
<dbReference type="SUPFAM" id="SSF51735">
    <property type="entry name" value="NAD(P)-binding Rossmann-fold domains"/>
    <property type="match status" value="1"/>
</dbReference>
<proteinExistence type="predicted"/>
<dbReference type="PRINTS" id="PR00081">
    <property type="entry name" value="GDHRDH"/>
</dbReference>
<accession>A0AAD6Z0K3</accession>
<comment type="caution">
    <text evidence="2">The sequence shown here is derived from an EMBL/GenBank/DDBJ whole genome shotgun (WGS) entry which is preliminary data.</text>
</comment>
<dbReference type="Gene3D" id="3.40.50.720">
    <property type="entry name" value="NAD(P)-binding Rossmann-like Domain"/>
    <property type="match status" value="1"/>
</dbReference>
<dbReference type="AlphaFoldDB" id="A0AAD6Z0K3"/>
<keyword evidence="1" id="KW-0560">Oxidoreductase</keyword>
<evidence type="ECO:0000313" key="2">
    <source>
        <dbReference type="EMBL" id="KAJ7302930.1"/>
    </source>
</evidence>
<evidence type="ECO:0000256" key="1">
    <source>
        <dbReference type="ARBA" id="ARBA00023002"/>
    </source>
</evidence>
<dbReference type="PANTHER" id="PTHR43157">
    <property type="entry name" value="PHOSPHATIDYLINOSITOL-GLYCAN BIOSYNTHESIS CLASS F PROTEIN-RELATED"/>
    <property type="match status" value="1"/>
</dbReference>
<dbReference type="InterPro" id="IPR002347">
    <property type="entry name" value="SDR_fam"/>
</dbReference>
<dbReference type="GO" id="GO:0016491">
    <property type="term" value="F:oxidoreductase activity"/>
    <property type="evidence" value="ECO:0007669"/>
    <property type="project" value="UniProtKB-KW"/>
</dbReference>
<protein>
    <recommendedName>
        <fullName evidence="4">NAD(P)-binding protein</fullName>
    </recommendedName>
</protein>
<evidence type="ECO:0008006" key="4">
    <source>
        <dbReference type="Google" id="ProtNLM"/>
    </source>
</evidence>
<name>A0AAD6Z0K3_9AGAR</name>
<sequence length="346" mass="38682">MRFSLWSFIVDQWSQQPPVLQVDLTGKTVVVVGANTGLGFEAAKHFATMTPGRLILACRSQSKGQAALDKLKAETGYAKAELWLIDLAEFESVKQFADRFERDGGRLDILVENAAVGPGPKYEATKDNWEIALQVNHLSTSLLAFLLLPAMIKTAQQHSTTPRLVVVSSDTHYWVKMDKTLSEDPDLLKTLGSAEYCTEKNMKQRYPLSKLFTVFFVRALNARIPPSTPLIVNAVNPGYCYSELRRSLVGLRVVINWLMDKALAFSSEVGSRRIVWAALSHQEHPDTLRGEYVSSFAIQEVSDAVLSPEGVKVQDRSWDELVDILGKVDPRVHSIVEKYLSRDISM</sequence>
<dbReference type="Pfam" id="PF00106">
    <property type="entry name" value="adh_short"/>
    <property type="match status" value="1"/>
</dbReference>
<gene>
    <name evidence="2" type="ORF">DFH08DRAFT_904317</name>
</gene>
<dbReference type="PANTHER" id="PTHR43157:SF31">
    <property type="entry name" value="PHOSPHATIDYLINOSITOL-GLYCAN BIOSYNTHESIS CLASS F PROTEIN"/>
    <property type="match status" value="1"/>
</dbReference>